<comment type="cofactor">
    <cofactor evidence="1">
        <name>FAD</name>
        <dbReference type="ChEBI" id="CHEBI:57692"/>
    </cofactor>
</comment>
<evidence type="ECO:0000256" key="4">
    <source>
        <dbReference type="ARBA" id="ARBA00022723"/>
    </source>
</evidence>
<proteinExistence type="inferred from homology"/>
<dbReference type="EMBL" id="DTGR01000214">
    <property type="protein sequence ID" value="HHS30783.1"/>
    <property type="molecule type" value="Genomic_DNA"/>
</dbReference>
<dbReference type="SUPFAM" id="SSF54862">
    <property type="entry name" value="4Fe-4S ferredoxins"/>
    <property type="match status" value="1"/>
</dbReference>
<accession>A0A7V6A672</accession>
<keyword evidence="3" id="KW-0004">4Fe-4S</keyword>
<dbReference type="InterPro" id="IPR017896">
    <property type="entry name" value="4Fe4S_Fe-S-bd"/>
</dbReference>
<reference evidence="10" key="1">
    <citation type="journal article" date="2020" name="mSystems">
        <title>Genome- and Community-Level Interaction Insights into Carbon Utilization and Element Cycling Functions of Hydrothermarchaeota in Hydrothermal Sediment.</title>
        <authorList>
            <person name="Zhou Z."/>
            <person name="Liu Y."/>
            <person name="Xu W."/>
            <person name="Pan J."/>
            <person name="Luo Z.H."/>
            <person name="Li M."/>
        </authorList>
    </citation>
    <scope>NUCLEOTIDE SEQUENCE [LARGE SCALE GENOMIC DNA]</scope>
    <source>
        <strain evidence="10">SpSt-767</strain>
    </source>
</reference>
<organism evidence="10">
    <name type="scientific">Desulfobacca acetoxidans</name>
    <dbReference type="NCBI Taxonomy" id="60893"/>
    <lineage>
        <taxon>Bacteria</taxon>
        <taxon>Pseudomonadati</taxon>
        <taxon>Thermodesulfobacteriota</taxon>
        <taxon>Desulfobaccia</taxon>
        <taxon>Desulfobaccales</taxon>
        <taxon>Desulfobaccaceae</taxon>
        <taxon>Desulfobacca</taxon>
    </lineage>
</organism>
<dbReference type="Gene3D" id="3.30.70.20">
    <property type="match status" value="2"/>
</dbReference>
<dbReference type="Pfam" id="PF00037">
    <property type="entry name" value="Fer4"/>
    <property type="match status" value="2"/>
</dbReference>
<feature type="domain" description="4Fe-4S ferredoxin-type" evidence="9">
    <location>
        <begin position="837"/>
        <end position="866"/>
    </location>
</feature>
<sequence>MARYIDMQKCIACGACADKCPKKVPDEFNLGLGKRKAAYLAYAQAVPPKYVIDKAHCLYFLKGGKCKACEKFCPTGAVDFSQADKEQRIQVGSVILAPGFKAYDPTKYSAYHYANYPNVITGLEFERILAAAGPFEGHMVRPSDHKEPTKIAWLQCVGSRDLNHCDNSYCSAICCMYAIKEAIIAKEHSKEPLDAAIFFMDMRTPGKEFEKYYWRAQDEQGIRFIRSRVHTIDQVPGTDDVAIRYLREDGELVTEVFDMVVLSTGMETPPGVLELARTLGVELNADRFAKTSSFAPVTTSKPGIYVCGAFQAPKDIPQSVMEASAAAAASSELLAAARYSLAKKKPVFTERDVSQEDPRIGVFVCHCGINIASVVDVEAVRDYAATLPHVVHVENTLFACSQDAQGLIKERIKEHNLNRVVVASCTPRTHEPTFQETIKEAGLNKYLFQMANIRDQGAWVHQNEPEAATRRAKDQVRMAVASASLQPPLREFDLPVTKAGLVIGGGVAGMEAALGLANQGYRVHLVEKKDILGGHARKLNQTWAGEPIQPYLDDLVAKVQNNSLIDVHLKSEVTNVKGFVGNFTSTIATEGRTVEVAHGATVIAMGGHSYKPKEYFYGENPRVMLSLEMDQALREKNPLLQEAKTAVFIQCVGSRIPERPYCSRVCCTHSVESAIQLKKLNPEMEVFILYRDMRTYGTRERLYKEAREKGVVFIRFDLENAPRVEQLPDGRLKVQVRDPILGLPLTLETDILGLASAIIVKDQDQLAQLFKVPLNNDGFFLEAHMKLRPVDFATDGVFVAGLAHYPKPIDEAIAQAKAAASRAAVVLAQDAIRAGGVVAQVDPETCVGCQACVGVCPFGAIEYKPDEDVCEVNQALCKGCGTCAANCPSECITLFGFSHKQIYSQVDEALKELEEMEEAAGA</sequence>
<dbReference type="InterPro" id="IPR017900">
    <property type="entry name" value="4Fe4S_Fe_S_CS"/>
</dbReference>
<name>A0A7V6A672_9BACT</name>
<evidence type="ECO:0000259" key="9">
    <source>
        <dbReference type="PROSITE" id="PS51379"/>
    </source>
</evidence>
<evidence type="ECO:0000256" key="3">
    <source>
        <dbReference type="ARBA" id="ARBA00022485"/>
    </source>
</evidence>
<evidence type="ECO:0000256" key="7">
    <source>
        <dbReference type="ARBA" id="ARBA00023004"/>
    </source>
</evidence>
<feature type="domain" description="4Fe-4S ferredoxin-type" evidence="9">
    <location>
        <begin position="868"/>
        <end position="897"/>
    </location>
</feature>
<dbReference type="PROSITE" id="PS00198">
    <property type="entry name" value="4FE4S_FER_1"/>
    <property type="match status" value="3"/>
</dbReference>
<dbReference type="InterPro" id="IPR039650">
    <property type="entry name" value="HdrA-like"/>
</dbReference>
<dbReference type="PANTHER" id="PTHR43498">
    <property type="entry name" value="FERREDOXIN:COB-COM HETERODISULFIDE REDUCTASE SUBUNIT A"/>
    <property type="match status" value="1"/>
</dbReference>
<evidence type="ECO:0000256" key="2">
    <source>
        <dbReference type="ARBA" id="ARBA00006561"/>
    </source>
</evidence>
<evidence type="ECO:0000313" key="10">
    <source>
        <dbReference type="EMBL" id="HHS30783.1"/>
    </source>
</evidence>
<keyword evidence="8" id="KW-0411">Iron-sulfur</keyword>
<keyword evidence="6" id="KW-0560">Oxidoreductase</keyword>
<dbReference type="Gene3D" id="3.50.50.60">
    <property type="entry name" value="FAD/NAD(P)-binding domain"/>
    <property type="match status" value="2"/>
</dbReference>
<evidence type="ECO:0000256" key="5">
    <source>
        <dbReference type="ARBA" id="ARBA00022827"/>
    </source>
</evidence>
<evidence type="ECO:0000256" key="8">
    <source>
        <dbReference type="ARBA" id="ARBA00023014"/>
    </source>
</evidence>
<dbReference type="InterPro" id="IPR023753">
    <property type="entry name" value="FAD/NAD-binding_dom"/>
</dbReference>
<feature type="domain" description="4Fe-4S ferredoxin-type" evidence="9">
    <location>
        <begin position="48"/>
        <end position="83"/>
    </location>
</feature>
<comment type="caution">
    <text evidence="10">The sequence shown here is derived from an EMBL/GenBank/DDBJ whole genome shotgun (WGS) entry which is preliminary data.</text>
</comment>
<keyword evidence="5" id="KW-0285">Flavoprotein</keyword>
<feature type="domain" description="4Fe-4S ferredoxin-type" evidence="9">
    <location>
        <begin position="1"/>
        <end position="31"/>
    </location>
</feature>
<dbReference type="Pfam" id="PF07992">
    <property type="entry name" value="Pyr_redox_2"/>
    <property type="match status" value="2"/>
</dbReference>
<protein>
    <submittedName>
        <fullName evidence="10">CoB--CoM heterodisulfide reductase iron-sulfur subunit A family protein</fullName>
    </submittedName>
</protein>
<keyword evidence="7" id="KW-0408">Iron</keyword>
<dbReference type="SUPFAM" id="SSF51905">
    <property type="entry name" value="FAD/NAD(P)-binding domain"/>
    <property type="match status" value="2"/>
</dbReference>
<dbReference type="GO" id="GO:0051539">
    <property type="term" value="F:4 iron, 4 sulfur cluster binding"/>
    <property type="evidence" value="ECO:0007669"/>
    <property type="project" value="UniProtKB-KW"/>
</dbReference>
<evidence type="ECO:0000256" key="1">
    <source>
        <dbReference type="ARBA" id="ARBA00001974"/>
    </source>
</evidence>
<keyword evidence="4" id="KW-0479">Metal-binding</keyword>
<evidence type="ECO:0000256" key="6">
    <source>
        <dbReference type="ARBA" id="ARBA00023002"/>
    </source>
</evidence>
<keyword evidence="5" id="KW-0274">FAD</keyword>
<dbReference type="InterPro" id="IPR036188">
    <property type="entry name" value="FAD/NAD-bd_sf"/>
</dbReference>
<dbReference type="GO" id="GO:0046872">
    <property type="term" value="F:metal ion binding"/>
    <property type="evidence" value="ECO:0007669"/>
    <property type="project" value="UniProtKB-KW"/>
</dbReference>
<dbReference type="GO" id="GO:0016491">
    <property type="term" value="F:oxidoreductase activity"/>
    <property type="evidence" value="ECO:0007669"/>
    <property type="project" value="UniProtKB-KW"/>
</dbReference>
<gene>
    <name evidence="10" type="ORF">ENV52_13915</name>
</gene>
<comment type="similarity">
    <text evidence="2">Belongs to the HdrA family.</text>
</comment>
<dbReference type="PROSITE" id="PS51379">
    <property type="entry name" value="4FE4S_FER_2"/>
    <property type="match status" value="4"/>
</dbReference>
<dbReference type="PANTHER" id="PTHR43498:SF1">
    <property type="entry name" value="COB--COM HETERODISULFIDE REDUCTASE IRON-SULFUR SUBUNIT A"/>
    <property type="match status" value="1"/>
</dbReference>
<dbReference type="AlphaFoldDB" id="A0A7V6A672"/>